<protein>
    <submittedName>
        <fullName evidence="1">Uncharacterized protein</fullName>
    </submittedName>
</protein>
<evidence type="ECO:0000313" key="1">
    <source>
        <dbReference type="EMBL" id="PYI14263.1"/>
    </source>
</evidence>
<organism evidence="1 2">
    <name type="scientific">Aspergillus violaceofuscus (strain CBS 115571)</name>
    <dbReference type="NCBI Taxonomy" id="1450538"/>
    <lineage>
        <taxon>Eukaryota</taxon>
        <taxon>Fungi</taxon>
        <taxon>Dikarya</taxon>
        <taxon>Ascomycota</taxon>
        <taxon>Pezizomycotina</taxon>
        <taxon>Eurotiomycetes</taxon>
        <taxon>Eurotiomycetidae</taxon>
        <taxon>Eurotiales</taxon>
        <taxon>Aspergillaceae</taxon>
        <taxon>Aspergillus</taxon>
    </lineage>
</organism>
<keyword evidence="2" id="KW-1185">Reference proteome</keyword>
<accession>A0A2V5H0M1</accession>
<gene>
    <name evidence="1" type="ORF">BO99DRAFT_27148</name>
</gene>
<sequence>MKSPMIESIIVMYNWSVAPASLLLANQTVSFSIITICKRIGRVTTVHSVFAHSFFMPQRCYMMHMQAGEPDSPPPACNGVVSSVHGVHTLPKAHFERQMGEGA</sequence>
<dbReference type="EMBL" id="KZ825216">
    <property type="protein sequence ID" value="PYI14263.1"/>
    <property type="molecule type" value="Genomic_DNA"/>
</dbReference>
<reference evidence="1 2" key="1">
    <citation type="submission" date="2018-02" db="EMBL/GenBank/DDBJ databases">
        <title>The genomes of Aspergillus section Nigri reveals drivers in fungal speciation.</title>
        <authorList>
            <consortium name="DOE Joint Genome Institute"/>
            <person name="Vesth T.C."/>
            <person name="Nybo J."/>
            <person name="Theobald S."/>
            <person name="Brandl J."/>
            <person name="Frisvad J.C."/>
            <person name="Nielsen K.F."/>
            <person name="Lyhne E.K."/>
            <person name="Kogle M.E."/>
            <person name="Kuo A."/>
            <person name="Riley R."/>
            <person name="Clum A."/>
            <person name="Nolan M."/>
            <person name="Lipzen A."/>
            <person name="Salamov A."/>
            <person name="Henrissat B."/>
            <person name="Wiebenga A."/>
            <person name="De vries R.P."/>
            <person name="Grigoriev I.V."/>
            <person name="Mortensen U.H."/>
            <person name="Andersen M.R."/>
            <person name="Baker S.E."/>
        </authorList>
    </citation>
    <scope>NUCLEOTIDE SEQUENCE [LARGE SCALE GENOMIC DNA]</scope>
    <source>
        <strain evidence="1 2">CBS 115571</strain>
    </source>
</reference>
<name>A0A2V5H0M1_ASPV1</name>
<dbReference type="AlphaFoldDB" id="A0A2V5H0M1"/>
<evidence type="ECO:0000313" key="2">
    <source>
        <dbReference type="Proteomes" id="UP000249829"/>
    </source>
</evidence>
<dbReference type="Proteomes" id="UP000249829">
    <property type="component" value="Unassembled WGS sequence"/>
</dbReference>
<proteinExistence type="predicted"/>